<proteinExistence type="predicted"/>
<sequence>MRSILVLIFGLILIGALSCDYKYIEPIIVEIPDTGEPVSFTNDVEPIFQPKCTSCHASRSPILTTGNAYNSLMGGGYVDTENPEESIIYVKGASGHPGGSKALTAEELAWILKWIEEGAANN</sequence>
<keyword evidence="1 4" id="KW-0349">Heme</keyword>
<evidence type="ECO:0000313" key="7">
    <source>
        <dbReference type="Proteomes" id="UP000605676"/>
    </source>
</evidence>
<dbReference type="InterPro" id="IPR009056">
    <property type="entry name" value="Cyt_c-like_dom"/>
</dbReference>
<feature type="domain" description="Cytochrome c" evidence="5">
    <location>
        <begin position="39"/>
        <end position="119"/>
    </location>
</feature>
<dbReference type="PROSITE" id="PS51257">
    <property type="entry name" value="PROKAR_LIPOPROTEIN"/>
    <property type="match status" value="1"/>
</dbReference>
<keyword evidence="2 4" id="KW-0479">Metal-binding</keyword>
<evidence type="ECO:0000256" key="4">
    <source>
        <dbReference type="PROSITE-ProRule" id="PRU00433"/>
    </source>
</evidence>
<gene>
    <name evidence="6" type="ORF">JIV24_17385</name>
</gene>
<evidence type="ECO:0000313" key="6">
    <source>
        <dbReference type="EMBL" id="MBK3519125.1"/>
    </source>
</evidence>
<evidence type="ECO:0000256" key="1">
    <source>
        <dbReference type="ARBA" id="ARBA00022617"/>
    </source>
</evidence>
<keyword evidence="7" id="KW-1185">Reference proteome</keyword>
<reference evidence="6 7" key="1">
    <citation type="submission" date="2021-01" db="EMBL/GenBank/DDBJ databases">
        <title>Carboxyliciviraga sp.nov., isolated from coastal sediments.</title>
        <authorList>
            <person name="Lu D."/>
            <person name="Zhang T."/>
        </authorList>
    </citation>
    <scope>NUCLEOTIDE SEQUENCE [LARGE SCALE GENOMIC DNA]</scope>
    <source>
        <strain evidence="6 7">N1Y132</strain>
    </source>
</reference>
<keyword evidence="3 4" id="KW-0408">Iron</keyword>
<name>A0ABS1HNF4_9BACT</name>
<dbReference type="InterPro" id="IPR036909">
    <property type="entry name" value="Cyt_c-like_dom_sf"/>
</dbReference>
<dbReference type="PROSITE" id="PS51007">
    <property type="entry name" value="CYTC"/>
    <property type="match status" value="1"/>
</dbReference>
<organism evidence="6 7">
    <name type="scientific">Carboxylicivirga marina</name>
    <dbReference type="NCBI Taxonomy" id="2800988"/>
    <lineage>
        <taxon>Bacteria</taxon>
        <taxon>Pseudomonadati</taxon>
        <taxon>Bacteroidota</taxon>
        <taxon>Bacteroidia</taxon>
        <taxon>Marinilabiliales</taxon>
        <taxon>Marinilabiliaceae</taxon>
        <taxon>Carboxylicivirga</taxon>
    </lineage>
</organism>
<evidence type="ECO:0000256" key="2">
    <source>
        <dbReference type="ARBA" id="ARBA00022723"/>
    </source>
</evidence>
<dbReference type="Proteomes" id="UP000605676">
    <property type="component" value="Unassembled WGS sequence"/>
</dbReference>
<comment type="caution">
    <text evidence="6">The sequence shown here is derived from an EMBL/GenBank/DDBJ whole genome shotgun (WGS) entry which is preliminary data.</text>
</comment>
<protein>
    <recommendedName>
        <fullName evidence="5">Cytochrome c domain-containing protein</fullName>
    </recommendedName>
</protein>
<dbReference type="EMBL" id="JAENRR010000054">
    <property type="protein sequence ID" value="MBK3519125.1"/>
    <property type="molecule type" value="Genomic_DNA"/>
</dbReference>
<evidence type="ECO:0000259" key="5">
    <source>
        <dbReference type="PROSITE" id="PS51007"/>
    </source>
</evidence>
<accession>A0ABS1HNF4</accession>
<dbReference type="SUPFAM" id="SSF46626">
    <property type="entry name" value="Cytochrome c"/>
    <property type="match status" value="1"/>
</dbReference>
<dbReference type="RefSeq" id="WP_200466346.1">
    <property type="nucleotide sequence ID" value="NZ_JAENRR010000054.1"/>
</dbReference>
<evidence type="ECO:0000256" key="3">
    <source>
        <dbReference type="ARBA" id="ARBA00023004"/>
    </source>
</evidence>